<dbReference type="SUPFAM" id="SSF48371">
    <property type="entry name" value="ARM repeat"/>
    <property type="match status" value="1"/>
</dbReference>
<reference evidence="6" key="1">
    <citation type="submission" date="2022-11" db="UniProtKB">
        <authorList>
            <consortium name="WormBaseParasite"/>
        </authorList>
    </citation>
    <scope>IDENTIFICATION</scope>
</reference>
<feature type="domain" description="GBD/FH3" evidence="3">
    <location>
        <begin position="1"/>
        <end position="356"/>
    </location>
</feature>
<keyword evidence="5" id="KW-1185">Reference proteome</keyword>
<dbReference type="InterPro" id="IPR016024">
    <property type="entry name" value="ARM-type_fold"/>
</dbReference>
<feature type="compositionally biased region" description="Polar residues" evidence="2">
    <location>
        <begin position="403"/>
        <end position="414"/>
    </location>
</feature>
<feature type="compositionally biased region" description="Low complexity" evidence="2">
    <location>
        <begin position="331"/>
        <end position="353"/>
    </location>
</feature>
<feature type="region of interest" description="Disordered" evidence="2">
    <location>
        <begin position="568"/>
        <end position="611"/>
    </location>
</feature>
<dbReference type="WBParaSite" id="PSAMB.scaffold2057size25709.g16136.t1">
    <property type="protein sequence ID" value="PSAMB.scaffold2057size25709.g16136.t1"/>
    <property type="gene ID" value="PSAMB.scaffold2057size25709.g16136"/>
</dbReference>
<dbReference type="InterPro" id="IPR015425">
    <property type="entry name" value="FH2_Formin"/>
</dbReference>
<dbReference type="GO" id="GO:0005737">
    <property type="term" value="C:cytoplasm"/>
    <property type="evidence" value="ECO:0007669"/>
    <property type="project" value="TreeGrafter"/>
</dbReference>
<evidence type="ECO:0000313" key="6">
    <source>
        <dbReference type="WBParaSite" id="PSAMB.scaffold2057size25709.g16136.t1"/>
    </source>
</evidence>
<dbReference type="InterPro" id="IPR011989">
    <property type="entry name" value="ARM-like"/>
</dbReference>
<feature type="compositionally biased region" description="Pro residues" evidence="2">
    <location>
        <begin position="577"/>
        <end position="595"/>
    </location>
</feature>
<evidence type="ECO:0000256" key="2">
    <source>
        <dbReference type="SAM" id="MobiDB-lite"/>
    </source>
</evidence>
<dbReference type="GO" id="GO:0051015">
    <property type="term" value="F:actin filament binding"/>
    <property type="evidence" value="ECO:0007669"/>
    <property type="project" value="TreeGrafter"/>
</dbReference>
<evidence type="ECO:0000256" key="1">
    <source>
        <dbReference type="ARBA" id="ARBA00023203"/>
    </source>
</evidence>
<evidence type="ECO:0000313" key="5">
    <source>
        <dbReference type="Proteomes" id="UP000887566"/>
    </source>
</evidence>
<evidence type="ECO:0000259" key="4">
    <source>
        <dbReference type="PROSITE" id="PS51444"/>
    </source>
</evidence>
<dbReference type="GO" id="GO:0030866">
    <property type="term" value="P:cortical actin cytoskeleton organization"/>
    <property type="evidence" value="ECO:0007669"/>
    <property type="project" value="TreeGrafter"/>
</dbReference>
<dbReference type="PROSITE" id="PS51232">
    <property type="entry name" value="GBD_FH3"/>
    <property type="match status" value="1"/>
</dbReference>
<dbReference type="PANTHER" id="PTHR45920:SF4">
    <property type="entry name" value="FORMIN HOMOLOGY 2 DOMAIN CONTAINING, ISOFORM I"/>
    <property type="match status" value="1"/>
</dbReference>
<dbReference type="GO" id="GO:0005856">
    <property type="term" value="C:cytoskeleton"/>
    <property type="evidence" value="ECO:0007669"/>
    <property type="project" value="TreeGrafter"/>
</dbReference>
<protein>
    <submittedName>
        <fullName evidence="6">Uncharacterized protein</fullName>
    </submittedName>
</protein>
<dbReference type="Gene3D" id="1.20.58.2220">
    <property type="entry name" value="Formin, FH2 domain"/>
    <property type="match status" value="1"/>
</dbReference>
<feature type="compositionally biased region" description="Basic and acidic residues" evidence="2">
    <location>
        <begin position="374"/>
        <end position="384"/>
    </location>
</feature>
<feature type="domain" description="FH2" evidence="4">
    <location>
        <begin position="612"/>
        <end position="1012"/>
    </location>
</feature>
<dbReference type="AlphaFoldDB" id="A0A914VI41"/>
<dbReference type="SUPFAM" id="SSF101447">
    <property type="entry name" value="Formin homology 2 domain (FH2 domain)"/>
    <property type="match status" value="1"/>
</dbReference>
<proteinExistence type="predicted"/>
<dbReference type="InterPro" id="IPR042201">
    <property type="entry name" value="FH2_Formin_sf"/>
</dbReference>
<feature type="compositionally biased region" description="Polar residues" evidence="2">
    <location>
        <begin position="311"/>
        <end position="330"/>
    </location>
</feature>
<dbReference type="InterPro" id="IPR056771">
    <property type="entry name" value="FH3_FHOD1-3-like"/>
</dbReference>
<dbReference type="Pfam" id="PF02181">
    <property type="entry name" value="FH2"/>
    <property type="match status" value="1"/>
</dbReference>
<keyword evidence="1" id="KW-0009">Actin-binding</keyword>
<feature type="region of interest" description="Disordered" evidence="2">
    <location>
        <begin position="997"/>
        <end position="1106"/>
    </location>
</feature>
<feature type="region of interest" description="Disordered" evidence="2">
    <location>
        <begin position="260"/>
        <end position="487"/>
    </location>
</feature>
<dbReference type="Gene3D" id="1.25.10.10">
    <property type="entry name" value="Leucine-rich Repeat Variant"/>
    <property type="match status" value="1"/>
</dbReference>
<name>A0A914VI41_9BILA</name>
<dbReference type="SMART" id="SM00498">
    <property type="entry name" value="FH2"/>
    <property type="match status" value="1"/>
</dbReference>
<dbReference type="InterPro" id="IPR014768">
    <property type="entry name" value="GBD/FH3_dom"/>
</dbReference>
<dbReference type="Proteomes" id="UP000887566">
    <property type="component" value="Unplaced"/>
</dbReference>
<dbReference type="PANTHER" id="PTHR45920">
    <property type="entry name" value="FORMIN HOMOLOGY 2 DOMAIN CONTAINING, ISOFORM I"/>
    <property type="match status" value="1"/>
</dbReference>
<evidence type="ECO:0000259" key="3">
    <source>
        <dbReference type="PROSITE" id="PS51232"/>
    </source>
</evidence>
<dbReference type="PROSITE" id="PS51444">
    <property type="entry name" value="FH2"/>
    <property type="match status" value="1"/>
</dbReference>
<feature type="compositionally biased region" description="Basic and acidic residues" evidence="2">
    <location>
        <begin position="299"/>
        <end position="309"/>
    </location>
</feature>
<dbReference type="Pfam" id="PF24959">
    <property type="entry name" value="FH3_FHOD1-3"/>
    <property type="match status" value="1"/>
</dbReference>
<accession>A0A914VI41</accession>
<feature type="compositionally biased region" description="Basic residues" evidence="2">
    <location>
        <begin position="997"/>
        <end position="1011"/>
    </location>
</feature>
<sequence>MRLDALHNSRIIRESAERILSEDLKDLLRIESASTVFFDSSKRALLLRDTLLNCNGNKLRRALFSLKQVFQDDKDLVHEFVQNEGLGCLLKLGREADSNHQNYILRALGQVMLYVDGMNGIIGHNETIQWLYELLDSQYRLVVKTALKLLVVFIEYTESNSLQLMAAVMSVDRQNGRQDWSSLMKILNEKDPSDQELLVYAMTVINKTLNGVPDQDTYYDIVDSLDSQGLEDAMRQMIALNNRELREQCRIYEKVLNHEDAGDEDSDAADSPTAKMRTPLSSNGRNQNDRRNVMRRRHQEALARQEPHHQFQPSTLNETPKQPSWRQSQPSNTATNGNGASTTNGNGTAANGTVESNNNNNPKIGYGRPPSFDGGDKPSRESFGARRLNKPPSIDIPEEEPIQNRSAASNNQPDEATKPMIAPPPAFPNLFSPTDTKPPPNELNYDEPSVTSSPAPPPPVAEVKQTPAAQPTPAEDSDDGNAGGGSNFAALLKKRVAKKDKSYAQGVYKSAESESEAAWKRATENMANRPLIINDLDFTEFAGTEDDQDPLIHVRAAEMMVQRGLLPGAGPAGSGRVPPPPPPMFGGAPPPPPLPGMANGGRGARDQSPGAASVMSLNASRTLKLHWKEAQTEAPPVPNLKSKGIFWNKVVLPDIDAEKLGQLFETKTKDVVKGSDRNKREGETKKPEVLAVLSVKRSQAINIGLTKLPPPRAIKAAILKMDATVLNKEGIDKILQTMMPSPTEVEAIQNAQAENPDMPLGSAEQFIMLLSEVPNLLERLKLWIFMLDYASIEKDIAEPLMDLKLSMEEIENSSTFANVMATVLAVGNHLNGADIKGFQLDYLSKIAEVKDTVHKHSLVYHICGMVMERHPDSTDLYSEFGAVSRCSKVDFDEVDETLKNLEKDCRACWDYLARLCSKSENEKMKEKIDEFLTNCAGRIAQLKSLNTKIKNRFRRFLLYMGTPPADVPNKKVNTMLKTIIEFALEYRTSRDKIVQQKKRLADKRERNKTRGKIWAPNAQSGEEPTDGIRKRGGPHHIPMNSQERHDEMTRLLTGGADDGGPRRRIVRPSSERTAASMIAAQREGLRPATTSAAEGQNPGESPDDEILDGLVKAATIQTEPRETRRKARQFNRKSLRRTRTLKLVEDQIGSSINY</sequence>
<organism evidence="5 6">
    <name type="scientific">Plectus sambesii</name>
    <dbReference type="NCBI Taxonomy" id="2011161"/>
    <lineage>
        <taxon>Eukaryota</taxon>
        <taxon>Metazoa</taxon>
        <taxon>Ecdysozoa</taxon>
        <taxon>Nematoda</taxon>
        <taxon>Chromadorea</taxon>
        <taxon>Plectida</taxon>
        <taxon>Plectina</taxon>
        <taxon>Plectoidea</taxon>
        <taxon>Plectidae</taxon>
        <taxon>Plectus</taxon>
    </lineage>
</organism>